<gene>
    <name evidence="1" type="ORF">BJX63DRAFT_429090</name>
</gene>
<protein>
    <recommendedName>
        <fullName evidence="3">Fibrinogen C-terminal domain-containing protein</fullName>
    </recommendedName>
</protein>
<proteinExistence type="predicted"/>
<accession>A0ABR4HSX3</accession>
<keyword evidence="2" id="KW-1185">Reference proteome</keyword>
<name>A0ABR4HSX3_9EURO</name>
<dbReference type="Proteomes" id="UP001610334">
    <property type="component" value="Unassembled WGS sequence"/>
</dbReference>
<evidence type="ECO:0008006" key="3">
    <source>
        <dbReference type="Google" id="ProtNLM"/>
    </source>
</evidence>
<comment type="caution">
    <text evidence="1">The sequence shown here is derived from an EMBL/GenBank/DDBJ whole genome shotgun (WGS) entry which is preliminary data.</text>
</comment>
<evidence type="ECO:0000313" key="2">
    <source>
        <dbReference type="Proteomes" id="UP001610334"/>
    </source>
</evidence>
<reference evidence="1 2" key="1">
    <citation type="submission" date="2024-07" db="EMBL/GenBank/DDBJ databases">
        <title>Section-level genome sequencing and comparative genomics of Aspergillus sections Usti and Cavernicolus.</title>
        <authorList>
            <consortium name="Lawrence Berkeley National Laboratory"/>
            <person name="Nybo J.L."/>
            <person name="Vesth T.C."/>
            <person name="Theobald S."/>
            <person name="Frisvad J.C."/>
            <person name="Larsen T.O."/>
            <person name="Kjaerboelling I."/>
            <person name="Rothschild-Mancinelli K."/>
            <person name="Lyhne E.K."/>
            <person name="Kogle M.E."/>
            <person name="Barry K."/>
            <person name="Clum A."/>
            <person name="Na H."/>
            <person name="Ledsgaard L."/>
            <person name="Lin J."/>
            <person name="Lipzen A."/>
            <person name="Kuo A."/>
            <person name="Riley R."/>
            <person name="Mondo S."/>
            <person name="Labutti K."/>
            <person name="Haridas S."/>
            <person name="Pangalinan J."/>
            <person name="Salamov A.A."/>
            <person name="Simmons B.A."/>
            <person name="Magnuson J.K."/>
            <person name="Chen J."/>
            <person name="Drula E."/>
            <person name="Henrissat B."/>
            <person name="Wiebenga A."/>
            <person name="Lubbers R.J."/>
            <person name="Gomes A.C."/>
            <person name="Makela M.R."/>
            <person name="Stajich J."/>
            <person name="Grigoriev I.V."/>
            <person name="Mortensen U.H."/>
            <person name="De Vries R.P."/>
            <person name="Baker S.E."/>
            <person name="Andersen M.R."/>
        </authorList>
    </citation>
    <scope>NUCLEOTIDE SEQUENCE [LARGE SCALE GENOMIC DNA]</scope>
    <source>
        <strain evidence="1 2">CBS 588.65</strain>
    </source>
</reference>
<organism evidence="1 2">
    <name type="scientific">Aspergillus granulosus</name>
    <dbReference type="NCBI Taxonomy" id="176169"/>
    <lineage>
        <taxon>Eukaryota</taxon>
        <taxon>Fungi</taxon>
        <taxon>Dikarya</taxon>
        <taxon>Ascomycota</taxon>
        <taxon>Pezizomycotina</taxon>
        <taxon>Eurotiomycetes</taxon>
        <taxon>Eurotiomycetidae</taxon>
        <taxon>Eurotiales</taxon>
        <taxon>Aspergillaceae</taxon>
        <taxon>Aspergillus</taxon>
        <taxon>Aspergillus subgen. Nidulantes</taxon>
    </lineage>
</organism>
<sequence length="166" mass="18517">MTTFLSLDIHTNFDHTSITGAWLLFHNSDWITFSGTGYIRLRWEVEYWKRAGTTEDISAIVTGTWDLVAGAGFRFGDEPASFCHDPSGVCTHVTGGTDYGYTWFTNGANHWNNECYWMDGEVMLQTREGLGLYNVALQMSNYDTILADINAVGASYDSAFGACPCY</sequence>
<evidence type="ECO:0000313" key="1">
    <source>
        <dbReference type="EMBL" id="KAL2818589.1"/>
    </source>
</evidence>
<dbReference type="EMBL" id="JBFXLT010000013">
    <property type="protein sequence ID" value="KAL2818589.1"/>
    <property type="molecule type" value="Genomic_DNA"/>
</dbReference>